<protein>
    <submittedName>
        <fullName evidence="3">Uncharacterized protein</fullName>
    </submittedName>
</protein>
<dbReference type="STRING" id="4232.A0A251T9H0"/>
<reference evidence="2 4" key="1">
    <citation type="journal article" date="2017" name="Nature">
        <title>The sunflower genome provides insights into oil metabolism, flowering and Asterid evolution.</title>
        <authorList>
            <person name="Badouin H."/>
            <person name="Gouzy J."/>
            <person name="Grassa C.J."/>
            <person name="Murat F."/>
            <person name="Staton S.E."/>
            <person name="Cottret L."/>
            <person name="Lelandais-Briere C."/>
            <person name="Owens G.L."/>
            <person name="Carrere S."/>
            <person name="Mayjonade B."/>
            <person name="Legrand L."/>
            <person name="Gill N."/>
            <person name="Kane N.C."/>
            <person name="Bowers J.E."/>
            <person name="Hubner S."/>
            <person name="Bellec A."/>
            <person name="Berard A."/>
            <person name="Berges H."/>
            <person name="Blanchet N."/>
            <person name="Boniface M.C."/>
            <person name="Brunel D."/>
            <person name="Catrice O."/>
            <person name="Chaidir N."/>
            <person name="Claudel C."/>
            <person name="Donnadieu C."/>
            <person name="Faraut T."/>
            <person name="Fievet G."/>
            <person name="Helmstetter N."/>
            <person name="King M."/>
            <person name="Knapp S.J."/>
            <person name="Lai Z."/>
            <person name="Le Paslier M.C."/>
            <person name="Lippi Y."/>
            <person name="Lorenzon L."/>
            <person name="Mandel J.R."/>
            <person name="Marage G."/>
            <person name="Marchand G."/>
            <person name="Marquand E."/>
            <person name="Bret-Mestries E."/>
            <person name="Morien E."/>
            <person name="Nambeesan S."/>
            <person name="Nguyen T."/>
            <person name="Pegot-Espagnet P."/>
            <person name="Pouilly N."/>
            <person name="Raftis F."/>
            <person name="Sallet E."/>
            <person name="Schiex T."/>
            <person name="Thomas J."/>
            <person name="Vandecasteele C."/>
            <person name="Vares D."/>
            <person name="Vear F."/>
            <person name="Vautrin S."/>
            <person name="Crespi M."/>
            <person name="Mangin B."/>
            <person name="Burke J.M."/>
            <person name="Salse J."/>
            <person name="Munos S."/>
            <person name="Vincourt P."/>
            <person name="Rieseberg L.H."/>
            <person name="Langlade N.B."/>
        </authorList>
    </citation>
    <scope>NUCLEOTIDE SEQUENCE [LARGE SCALE GENOMIC DNA]</scope>
    <source>
        <strain evidence="4">cv. SF193</strain>
        <tissue evidence="2">Leaves</tissue>
    </source>
</reference>
<dbReference type="EMBL" id="MNCJ02000326">
    <property type="protein sequence ID" value="KAF5781258.1"/>
    <property type="molecule type" value="Genomic_DNA"/>
</dbReference>
<keyword evidence="1" id="KW-1133">Transmembrane helix</keyword>
<dbReference type="InParanoid" id="A0A251T9H0"/>
<keyword evidence="1" id="KW-0472">Membrane</keyword>
<name>A0A251T9H0_HELAN</name>
<proteinExistence type="predicted"/>
<keyword evidence="1" id="KW-0812">Transmembrane</keyword>
<evidence type="ECO:0000313" key="3">
    <source>
        <dbReference type="EMBL" id="OTG07738.1"/>
    </source>
</evidence>
<reference evidence="3" key="2">
    <citation type="submission" date="2017-02" db="EMBL/GenBank/DDBJ databases">
        <title>Sunflower complete genome.</title>
        <authorList>
            <person name="Langlade N."/>
            <person name="Munos S."/>
        </authorList>
    </citation>
    <scope>NUCLEOTIDE SEQUENCE [LARGE SCALE GENOMIC DNA]</scope>
    <source>
        <tissue evidence="3">Leaves</tissue>
    </source>
</reference>
<evidence type="ECO:0000256" key="1">
    <source>
        <dbReference type="SAM" id="Phobius"/>
    </source>
</evidence>
<evidence type="ECO:0000313" key="2">
    <source>
        <dbReference type="EMBL" id="KAF5781258.1"/>
    </source>
</evidence>
<sequence>MHTRCDHKTKFTVYPVVESLSNLCLCLSSVALMVLSKLQKLLGYAVSDAKLQKVVNAVQSLSSLQPDNHESKSLLERQVNGNDDGQEFGANLVFHHPARFLVDASFDDREMWGVGTNVTSTSLHGGWYDHSENTNKVFDLEWLRNECSRIVSGSASQLPQDKLAMAICRVLKSDKAGDEIAGDLLDLVGDSAFQTVQDLITVMDYELLGFPGTSASTCTKYQSIIYVLKGS</sequence>
<accession>A0A251T9H0</accession>
<reference evidence="2" key="3">
    <citation type="submission" date="2020-06" db="EMBL/GenBank/DDBJ databases">
        <title>Helianthus annuus Genome sequencing and assembly Release 2.</title>
        <authorList>
            <person name="Gouzy J."/>
            <person name="Langlade N."/>
            <person name="Munos S."/>
        </authorList>
    </citation>
    <scope>NUCLEOTIDE SEQUENCE</scope>
    <source>
        <tissue evidence="2">Leaves</tissue>
    </source>
</reference>
<dbReference type="Gramene" id="mRNA:HanXRQr2_Chr11g0481381">
    <property type="protein sequence ID" value="mRNA:HanXRQr2_Chr11g0481381"/>
    <property type="gene ID" value="HanXRQr2_Chr11g0481381"/>
</dbReference>
<gene>
    <name evidence="3" type="ORF">HannXRQ_Chr11g0333861</name>
    <name evidence="2" type="ORF">HanXRQr2_Chr11g0481381</name>
</gene>
<dbReference type="AlphaFoldDB" id="A0A251T9H0"/>
<feature type="transmembrane region" description="Helical" evidence="1">
    <location>
        <begin position="12"/>
        <end position="35"/>
    </location>
</feature>
<keyword evidence="4" id="KW-1185">Reference proteome</keyword>
<evidence type="ECO:0000313" key="4">
    <source>
        <dbReference type="Proteomes" id="UP000215914"/>
    </source>
</evidence>
<organism evidence="3 4">
    <name type="scientific">Helianthus annuus</name>
    <name type="common">Common sunflower</name>
    <dbReference type="NCBI Taxonomy" id="4232"/>
    <lineage>
        <taxon>Eukaryota</taxon>
        <taxon>Viridiplantae</taxon>
        <taxon>Streptophyta</taxon>
        <taxon>Embryophyta</taxon>
        <taxon>Tracheophyta</taxon>
        <taxon>Spermatophyta</taxon>
        <taxon>Magnoliopsida</taxon>
        <taxon>eudicotyledons</taxon>
        <taxon>Gunneridae</taxon>
        <taxon>Pentapetalae</taxon>
        <taxon>asterids</taxon>
        <taxon>campanulids</taxon>
        <taxon>Asterales</taxon>
        <taxon>Asteraceae</taxon>
        <taxon>Asteroideae</taxon>
        <taxon>Heliantheae alliance</taxon>
        <taxon>Heliantheae</taxon>
        <taxon>Helianthus</taxon>
    </lineage>
</organism>
<dbReference type="Proteomes" id="UP000215914">
    <property type="component" value="Chromosome 11"/>
</dbReference>
<dbReference type="EMBL" id="CM007900">
    <property type="protein sequence ID" value="OTG07738.1"/>
    <property type="molecule type" value="Genomic_DNA"/>
</dbReference>